<protein>
    <submittedName>
        <fullName evidence="2">Uncharacterized protein</fullName>
    </submittedName>
</protein>
<gene>
    <name evidence="2" type="ORF">UFOVP1166_4</name>
</gene>
<keyword evidence="1" id="KW-0472">Membrane</keyword>
<keyword evidence="1" id="KW-1133">Transmembrane helix</keyword>
<accession>A0A6J5QZ47</accession>
<name>A0A6J5QZ47_9CAUD</name>
<keyword evidence="1" id="KW-0812">Transmembrane</keyword>
<evidence type="ECO:0000313" key="2">
    <source>
        <dbReference type="EMBL" id="CAB4187857.1"/>
    </source>
</evidence>
<evidence type="ECO:0000256" key="1">
    <source>
        <dbReference type="SAM" id="Phobius"/>
    </source>
</evidence>
<sequence>MSESEQINGETYASLLRHGASRGLGLQAGEVATFPNHRARRRIRGFAVASFLIGGSLLLIGMLI</sequence>
<dbReference type="EMBL" id="LR797117">
    <property type="protein sequence ID" value="CAB4187857.1"/>
    <property type="molecule type" value="Genomic_DNA"/>
</dbReference>
<organism evidence="2">
    <name type="scientific">uncultured Caudovirales phage</name>
    <dbReference type="NCBI Taxonomy" id="2100421"/>
    <lineage>
        <taxon>Viruses</taxon>
        <taxon>Duplodnaviria</taxon>
        <taxon>Heunggongvirae</taxon>
        <taxon>Uroviricota</taxon>
        <taxon>Caudoviricetes</taxon>
        <taxon>Peduoviridae</taxon>
        <taxon>Maltschvirus</taxon>
        <taxon>Maltschvirus maltsch</taxon>
    </lineage>
</organism>
<feature type="transmembrane region" description="Helical" evidence="1">
    <location>
        <begin position="45"/>
        <end position="63"/>
    </location>
</feature>
<proteinExistence type="predicted"/>
<reference evidence="2" key="1">
    <citation type="submission" date="2020-05" db="EMBL/GenBank/DDBJ databases">
        <authorList>
            <person name="Chiriac C."/>
            <person name="Salcher M."/>
            <person name="Ghai R."/>
            <person name="Kavagutti S V."/>
        </authorList>
    </citation>
    <scope>NUCLEOTIDE SEQUENCE</scope>
</reference>